<evidence type="ECO:0000313" key="2">
    <source>
        <dbReference type="Proteomes" id="UP001549257"/>
    </source>
</evidence>
<protein>
    <submittedName>
        <fullName evidence="1">Uncharacterized protein</fullName>
    </submittedName>
</protein>
<organism evidence="1 2">
    <name type="scientific">Conyzicola nivalis</name>
    <dbReference type="NCBI Taxonomy" id="1477021"/>
    <lineage>
        <taxon>Bacteria</taxon>
        <taxon>Bacillati</taxon>
        <taxon>Actinomycetota</taxon>
        <taxon>Actinomycetes</taxon>
        <taxon>Micrococcales</taxon>
        <taxon>Microbacteriaceae</taxon>
        <taxon>Conyzicola</taxon>
    </lineage>
</organism>
<dbReference type="Gene3D" id="1.10.357.10">
    <property type="entry name" value="Tetracycline Repressor, domain 2"/>
    <property type="match status" value="1"/>
</dbReference>
<gene>
    <name evidence="1" type="ORF">ABIE21_002731</name>
</gene>
<dbReference type="InterPro" id="IPR036271">
    <property type="entry name" value="Tet_transcr_reg_TetR-rel_C_sf"/>
</dbReference>
<comment type="caution">
    <text evidence="1">The sequence shown here is derived from an EMBL/GenBank/DDBJ whole genome shotgun (WGS) entry which is preliminary data.</text>
</comment>
<dbReference type="RefSeq" id="WP_354025376.1">
    <property type="nucleotide sequence ID" value="NZ_JBEPSJ010000003.1"/>
</dbReference>
<keyword evidence="2" id="KW-1185">Reference proteome</keyword>
<dbReference type="Proteomes" id="UP001549257">
    <property type="component" value="Unassembled WGS sequence"/>
</dbReference>
<sequence length="158" mass="16728">MAGPVLQAWPDRVRLSPRSAQASRIAGALELRAEAEREVILGARGAAGGDTDMTLRLLSEAVAREVRAPGFRGCPFINASAAHPEPEHPTRVVVDAHRQWLLAAFEELAVSAGIHRSTVAEELMMLRDGAMVSGYLGNADGVGPALLSASRAVIARSR</sequence>
<reference evidence="1 2" key="1">
    <citation type="submission" date="2024-06" db="EMBL/GenBank/DDBJ databases">
        <title>Sorghum-associated microbial communities from plants grown in Nebraska, USA.</title>
        <authorList>
            <person name="Schachtman D."/>
        </authorList>
    </citation>
    <scope>NUCLEOTIDE SEQUENCE [LARGE SCALE GENOMIC DNA]</scope>
    <source>
        <strain evidence="1 2">2857</strain>
    </source>
</reference>
<accession>A0ABV2QRX9</accession>
<proteinExistence type="predicted"/>
<dbReference type="SUPFAM" id="SSF48498">
    <property type="entry name" value="Tetracyclin repressor-like, C-terminal domain"/>
    <property type="match status" value="1"/>
</dbReference>
<dbReference type="EMBL" id="JBEPSJ010000003">
    <property type="protein sequence ID" value="MET4583212.1"/>
    <property type="molecule type" value="Genomic_DNA"/>
</dbReference>
<name>A0ABV2QRX9_9MICO</name>
<evidence type="ECO:0000313" key="1">
    <source>
        <dbReference type="EMBL" id="MET4583212.1"/>
    </source>
</evidence>